<dbReference type="InterPro" id="IPR004007">
    <property type="entry name" value="DhaL_dom"/>
</dbReference>
<protein>
    <submittedName>
        <fullName evidence="7">G693 protein</fullName>
    </submittedName>
</protein>
<dbReference type="PROSITE" id="PS51480">
    <property type="entry name" value="DHAL"/>
    <property type="match status" value="1"/>
</dbReference>
<dbReference type="Gene3D" id="3.30.1180.20">
    <property type="entry name" value="Dihydroxyacetone kinase, domain 2"/>
    <property type="match status" value="1"/>
</dbReference>
<dbReference type="InterPro" id="IPR012734">
    <property type="entry name" value="DhaK_ATP"/>
</dbReference>
<dbReference type="PANTHER" id="PTHR28629:SF4">
    <property type="entry name" value="TRIOKINASE_FMN CYCLASE"/>
    <property type="match status" value="1"/>
</dbReference>
<evidence type="ECO:0000256" key="2">
    <source>
        <dbReference type="ARBA" id="ARBA00022741"/>
    </source>
</evidence>
<evidence type="ECO:0000313" key="7">
    <source>
        <dbReference type="EMBL" id="CAL5218942.1"/>
    </source>
</evidence>
<sequence length="583" mass="60156">MASYFINRPNDFVLESIEGAVASAPYLRRLDGFPEVKVIFDGEADKSKVAVISGGGSGHEPAHGGYVGRGMLTAAVAGDVFASPPTEAVLAAIRTVTNKAGVLVIIKNYTGDRLNFGLAVEQAKSEGYKAKMLVVGDDCALPYSHLVGRRGIAGTVFVHKVAGASAAAGDDLATVLRKARGTAQSMGSMGVATSVCTAPGSTPADPPRIGRGEMELGLGIHGEPGASKGPLKPVDEIVALVLHRIMSSETDYLSIQQGAKVALLVNSLGSVMPAELHIAANAAISMLQDTFKVEVARVYVGTFMTSLDMAGFSLTVLVLDDERVAALDADTQASAWPRCLGAHVPNKAPVPMPSGQTDEGHMSMPEQLSTFGARMKTALSSICEAVIQAAPELDALDAKVGDGDCGSTLRRGAAAIKADMTRCLPLNDAAGTLKGLARTLRVMGGTSGVLYVISLTAAAGALHDSSATSGNEGPSEQAWADAFAQALLALQKYSRAQKGDRTMLDALIPAQQAFSDAAHSGEGGKKALEQACKAAEEGAAATKAMDANAGRSSYVPEEVLRDVPDPGAQAVCVWLKAILSTVQ</sequence>
<reference evidence="7 8" key="1">
    <citation type="submission" date="2024-06" db="EMBL/GenBank/DDBJ databases">
        <authorList>
            <person name="Kraege A."/>
            <person name="Thomma B."/>
        </authorList>
    </citation>
    <scope>NUCLEOTIDE SEQUENCE [LARGE SCALE GENOMIC DNA]</scope>
</reference>
<organism evidence="7 8">
    <name type="scientific">Coccomyxa viridis</name>
    <dbReference type="NCBI Taxonomy" id="1274662"/>
    <lineage>
        <taxon>Eukaryota</taxon>
        <taxon>Viridiplantae</taxon>
        <taxon>Chlorophyta</taxon>
        <taxon>core chlorophytes</taxon>
        <taxon>Trebouxiophyceae</taxon>
        <taxon>Trebouxiophyceae incertae sedis</taxon>
        <taxon>Coccomyxaceae</taxon>
        <taxon>Coccomyxa</taxon>
    </lineage>
</organism>
<feature type="domain" description="DhaK" evidence="6">
    <location>
        <begin position="8"/>
        <end position="336"/>
    </location>
</feature>
<dbReference type="NCBIfam" id="NF011049">
    <property type="entry name" value="PRK14479.1"/>
    <property type="match status" value="1"/>
</dbReference>
<dbReference type="PROSITE" id="PS51481">
    <property type="entry name" value="DHAK"/>
    <property type="match status" value="1"/>
</dbReference>
<dbReference type="InterPro" id="IPR036117">
    <property type="entry name" value="DhaL_dom_sf"/>
</dbReference>
<dbReference type="InterPro" id="IPR004006">
    <property type="entry name" value="DhaK_dom"/>
</dbReference>
<dbReference type="SUPFAM" id="SSF101473">
    <property type="entry name" value="DhaL-like"/>
    <property type="match status" value="1"/>
</dbReference>
<dbReference type="SUPFAM" id="SSF82549">
    <property type="entry name" value="DAK1/DegV-like"/>
    <property type="match status" value="1"/>
</dbReference>
<accession>A0ABP1FN51</accession>
<keyword evidence="1" id="KW-0808">Transferase</keyword>
<keyword evidence="4" id="KW-0067">ATP-binding</keyword>
<evidence type="ECO:0000259" key="5">
    <source>
        <dbReference type="PROSITE" id="PS51480"/>
    </source>
</evidence>
<evidence type="ECO:0000256" key="1">
    <source>
        <dbReference type="ARBA" id="ARBA00022679"/>
    </source>
</evidence>
<evidence type="ECO:0000313" key="8">
    <source>
        <dbReference type="Proteomes" id="UP001497392"/>
    </source>
</evidence>
<keyword evidence="2" id="KW-0547">Nucleotide-binding</keyword>
<dbReference type="Pfam" id="PF02734">
    <property type="entry name" value="Dak2"/>
    <property type="match status" value="1"/>
</dbReference>
<keyword evidence="8" id="KW-1185">Reference proteome</keyword>
<dbReference type="SMART" id="SM01120">
    <property type="entry name" value="Dak2"/>
    <property type="match status" value="1"/>
</dbReference>
<evidence type="ECO:0000259" key="6">
    <source>
        <dbReference type="PROSITE" id="PS51481"/>
    </source>
</evidence>
<dbReference type="Gene3D" id="1.25.40.340">
    <property type="match status" value="1"/>
</dbReference>
<dbReference type="Pfam" id="PF02733">
    <property type="entry name" value="Dak1"/>
    <property type="match status" value="1"/>
</dbReference>
<dbReference type="InterPro" id="IPR050861">
    <property type="entry name" value="Dihydroxyacetone_Kinase"/>
</dbReference>
<dbReference type="PANTHER" id="PTHR28629">
    <property type="entry name" value="TRIOKINASE/FMN CYCLASE"/>
    <property type="match status" value="1"/>
</dbReference>
<dbReference type="EMBL" id="CAXHTA020000001">
    <property type="protein sequence ID" value="CAL5218942.1"/>
    <property type="molecule type" value="Genomic_DNA"/>
</dbReference>
<evidence type="ECO:0000256" key="3">
    <source>
        <dbReference type="ARBA" id="ARBA00022777"/>
    </source>
</evidence>
<proteinExistence type="predicted"/>
<feature type="domain" description="DhaL" evidence="5">
    <location>
        <begin position="373"/>
        <end position="580"/>
    </location>
</feature>
<evidence type="ECO:0000256" key="4">
    <source>
        <dbReference type="ARBA" id="ARBA00022840"/>
    </source>
</evidence>
<keyword evidence="3" id="KW-0418">Kinase</keyword>
<comment type="caution">
    <text evidence="7">The sequence shown here is derived from an EMBL/GenBank/DDBJ whole genome shotgun (WGS) entry which is preliminary data.</text>
</comment>
<name>A0ABP1FN51_9CHLO</name>
<dbReference type="Gene3D" id="3.40.50.10440">
    <property type="entry name" value="Dihydroxyacetone kinase, domain 1"/>
    <property type="match status" value="1"/>
</dbReference>
<dbReference type="NCBIfam" id="TIGR02361">
    <property type="entry name" value="dak_ATP"/>
    <property type="match status" value="1"/>
</dbReference>
<gene>
    <name evidence="7" type="primary">g693</name>
    <name evidence="7" type="ORF">VP750_LOCUS601</name>
</gene>
<dbReference type="Proteomes" id="UP001497392">
    <property type="component" value="Unassembled WGS sequence"/>
</dbReference>